<name>A0A4U0ZFF7_9ALTE</name>
<keyword evidence="1" id="KW-0732">Signal</keyword>
<dbReference type="Pfam" id="PF01963">
    <property type="entry name" value="TraB_PrgY_gumN"/>
    <property type="match status" value="1"/>
</dbReference>
<dbReference type="PANTHER" id="PTHR40590:SF1">
    <property type="entry name" value="CYTOPLASMIC PROTEIN"/>
    <property type="match status" value="1"/>
</dbReference>
<evidence type="ECO:0000256" key="1">
    <source>
        <dbReference type="SAM" id="SignalP"/>
    </source>
</evidence>
<dbReference type="Proteomes" id="UP000305471">
    <property type="component" value="Unassembled WGS sequence"/>
</dbReference>
<evidence type="ECO:0000313" key="2">
    <source>
        <dbReference type="EMBL" id="TKB01640.1"/>
    </source>
</evidence>
<dbReference type="AlphaFoldDB" id="A0A4U0ZFF7"/>
<dbReference type="RefSeq" id="WP_136783435.1">
    <property type="nucleotide sequence ID" value="NZ_SWCO01000010.1"/>
</dbReference>
<feature type="signal peptide" evidence="1">
    <location>
        <begin position="1"/>
        <end position="25"/>
    </location>
</feature>
<reference evidence="2 3" key="1">
    <citation type="submission" date="2019-04" db="EMBL/GenBank/DDBJ databases">
        <title>Alteromonas portus sp. nov., an alginate lyase-excreting marine bacterium.</title>
        <authorList>
            <person name="Huang H."/>
            <person name="Mo K."/>
            <person name="Bao S."/>
        </authorList>
    </citation>
    <scope>NUCLEOTIDE SEQUENCE [LARGE SCALE GENOMIC DNA]</scope>
    <source>
        <strain evidence="2 3">HB161718</strain>
    </source>
</reference>
<proteinExistence type="predicted"/>
<dbReference type="EMBL" id="SWCO01000010">
    <property type="protein sequence ID" value="TKB01640.1"/>
    <property type="molecule type" value="Genomic_DNA"/>
</dbReference>
<feature type="chain" id="PRO_5020753371" evidence="1">
    <location>
        <begin position="26"/>
        <end position="297"/>
    </location>
</feature>
<comment type="caution">
    <text evidence="2">The sequence shown here is derived from an EMBL/GenBank/DDBJ whole genome shotgun (WGS) entry which is preliminary data.</text>
</comment>
<dbReference type="InterPro" id="IPR047111">
    <property type="entry name" value="YbaP-like"/>
</dbReference>
<sequence>MKNFSARKLLFTLGLAVCSLTSAFAENASQETTSVWKVSNGEDVVYVGGTIHILPISEFPLPSAFTEIYEKADTLVFEVKMPEPTDIEGQKKMMAGLAYAEGKSLKDDVSEETYQALNDYLSKFGATADQLARFKPGMVASMLVAMEAQRSQMAGQGVDAYFMQLAKRDEKTSEYLESLDFQINMLASMGAGEEDRLISETLETLPELKDMLTSTIKAWREGDTQEIDELVVGTFKRESPASYDDVFTKRNQNWLPQIEAMFGDEDQEFVLVGAGHLVGEDSVFALLKAKGYTVEQL</sequence>
<keyword evidence="3" id="KW-1185">Reference proteome</keyword>
<dbReference type="InterPro" id="IPR002816">
    <property type="entry name" value="TraB/PrgY/GumN_fam"/>
</dbReference>
<protein>
    <submittedName>
        <fullName evidence="2">TraB/GumN family protein</fullName>
    </submittedName>
</protein>
<organism evidence="2 3">
    <name type="scientific">Alteromonas portus</name>
    <dbReference type="NCBI Taxonomy" id="2565549"/>
    <lineage>
        <taxon>Bacteria</taxon>
        <taxon>Pseudomonadati</taxon>
        <taxon>Pseudomonadota</taxon>
        <taxon>Gammaproteobacteria</taxon>
        <taxon>Alteromonadales</taxon>
        <taxon>Alteromonadaceae</taxon>
        <taxon>Alteromonas/Salinimonas group</taxon>
        <taxon>Alteromonas</taxon>
    </lineage>
</organism>
<dbReference type="OrthoDB" id="357294at2"/>
<evidence type="ECO:0000313" key="3">
    <source>
        <dbReference type="Proteomes" id="UP000305471"/>
    </source>
</evidence>
<dbReference type="CDD" id="cd14789">
    <property type="entry name" value="Tiki"/>
    <property type="match status" value="1"/>
</dbReference>
<accession>A0A4U0ZFF7</accession>
<gene>
    <name evidence="2" type="ORF">E5672_17690</name>
</gene>
<dbReference type="PANTHER" id="PTHR40590">
    <property type="entry name" value="CYTOPLASMIC PROTEIN-RELATED"/>
    <property type="match status" value="1"/>
</dbReference>